<keyword evidence="2" id="KW-0732">Signal</keyword>
<dbReference type="InterPro" id="IPR023393">
    <property type="entry name" value="START-like_dom_sf"/>
</dbReference>
<evidence type="ECO:0000313" key="4">
    <source>
        <dbReference type="Proteomes" id="UP000269276"/>
    </source>
</evidence>
<name>A0A3M7DHI3_HORWE</name>
<accession>A0A3M7DHI3</accession>
<dbReference type="OrthoDB" id="2320332at2759"/>
<dbReference type="VEuPathDB" id="FungiDB:BTJ68_13808"/>
<dbReference type="CDD" id="cd08863">
    <property type="entry name" value="SRPBCC_DUF1857"/>
    <property type="match status" value="1"/>
</dbReference>
<dbReference type="InterPro" id="IPR015075">
    <property type="entry name" value="AtaL"/>
</dbReference>
<dbReference type="Gene3D" id="3.30.530.20">
    <property type="match status" value="1"/>
</dbReference>
<feature type="compositionally biased region" description="Low complexity" evidence="1">
    <location>
        <begin position="35"/>
        <end position="56"/>
    </location>
</feature>
<feature type="signal peptide" evidence="2">
    <location>
        <begin position="1"/>
        <end position="15"/>
    </location>
</feature>
<evidence type="ECO:0000256" key="1">
    <source>
        <dbReference type="SAM" id="MobiDB-lite"/>
    </source>
</evidence>
<comment type="caution">
    <text evidence="3">The sequence shown here is derived from an EMBL/GenBank/DDBJ whole genome shotgun (WGS) entry which is preliminary data.</text>
</comment>
<dbReference type="AlphaFoldDB" id="A0A3M7DHI3"/>
<dbReference type="Proteomes" id="UP000269276">
    <property type="component" value="Unassembled WGS sequence"/>
</dbReference>
<dbReference type="Pfam" id="PF08982">
    <property type="entry name" value="AtaL"/>
    <property type="match status" value="1"/>
</dbReference>
<organism evidence="3 4">
    <name type="scientific">Hortaea werneckii</name>
    <name type="common">Black yeast</name>
    <name type="synonym">Cladosporium werneckii</name>
    <dbReference type="NCBI Taxonomy" id="91943"/>
    <lineage>
        <taxon>Eukaryota</taxon>
        <taxon>Fungi</taxon>
        <taxon>Dikarya</taxon>
        <taxon>Ascomycota</taxon>
        <taxon>Pezizomycotina</taxon>
        <taxon>Dothideomycetes</taxon>
        <taxon>Dothideomycetidae</taxon>
        <taxon>Mycosphaerellales</taxon>
        <taxon>Teratosphaeriaceae</taxon>
        <taxon>Hortaea</taxon>
    </lineage>
</organism>
<protein>
    <submittedName>
        <fullName evidence="3">Uncharacterized protein</fullName>
    </submittedName>
</protein>
<feature type="region of interest" description="Disordered" evidence="1">
    <location>
        <begin position="35"/>
        <end position="65"/>
    </location>
</feature>
<reference evidence="3 4" key="1">
    <citation type="journal article" date="2018" name="BMC Genomics">
        <title>Genomic evidence for intraspecific hybridization in a clonal and extremely halotolerant yeast.</title>
        <authorList>
            <person name="Gostincar C."/>
            <person name="Stajich J.E."/>
            <person name="Zupancic J."/>
            <person name="Zalar P."/>
            <person name="Gunde-Cimerman N."/>
        </authorList>
    </citation>
    <scope>NUCLEOTIDE SEQUENCE [LARGE SCALE GENOMIC DNA]</scope>
    <source>
        <strain evidence="3 4">EXF-2682</strain>
    </source>
</reference>
<dbReference type="EMBL" id="QWIP01000459">
    <property type="protein sequence ID" value="RMY63477.1"/>
    <property type="molecule type" value="Genomic_DNA"/>
</dbReference>
<feature type="chain" id="PRO_5018122667" evidence="2">
    <location>
        <begin position="16"/>
        <end position="296"/>
    </location>
</feature>
<gene>
    <name evidence="3" type="ORF">D0863_10516</name>
</gene>
<evidence type="ECO:0000313" key="3">
    <source>
        <dbReference type="EMBL" id="RMY63477.1"/>
    </source>
</evidence>
<evidence type="ECO:0000256" key="2">
    <source>
        <dbReference type="SAM" id="SignalP"/>
    </source>
</evidence>
<sequence>MKFLFPTLLASTATAAVINTNREYGSPRIKVIPEVPSSTSSPTESMTLSSVSSTVEGSTITAAPSQPEAKVKDNCTPLSICFDGLSCGIRYGGGTTKAEVLPEVTQLPAPSGEFANGLMGTHPHDHDLVSTPTMVNIHCAYTEPINPSGASPILSRDQVWRGLQRKIRKAQDFVPVIEGTDVLEEKENEVTRVAHFKGAEGKPGHQVKEICKSYYPTKVDFWQPSGALITNTVSDGPGLTEHDYHMTYTFEWRYPDVQEGSDEHKRLQKQHVDMAKMAVHSSIEALRRMASAGELD</sequence>
<dbReference type="SUPFAM" id="SSF55961">
    <property type="entry name" value="Bet v1-like"/>
    <property type="match status" value="1"/>
</dbReference>
<proteinExistence type="predicted"/>